<proteinExistence type="predicted"/>
<comment type="caution">
    <text evidence="1">The sequence shown here is derived from an EMBL/GenBank/DDBJ whole genome shotgun (WGS) entry which is preliminary data.</text>
</comment>
<reference evidence="1" key="1">
    <citation type="submission" date="2023-10" db="EMBL/GenBank/DDBJ databases">
        <authorList>
            <person name="Rodriguez Cubillos JULIANA M."/>
            <person name="De Vega J."/>
        </authorList>
    </citation>
    <scope>NUCLEOTIDE SEQUENCE</scope>
</reference>
<sequence length="694" mass="80772">MCVSLDETVTISRVSLEHNHELSPSKSRYFRCNKNLDPHIKRRLELNDRAGINVSRNFRSMVVQANGYDNLTFGEKDCRNYIDKLRRLRLGIGDAEAIRNYFVGMQRKNSHFFYVMDVDDSSHLRNVFWADARCRAAYEYFGEVITFDTTYLTNKYDMPFAPFVGVNHHGQSILLGCALLSNEDTETFTWLFTTWLACMNGRAPNAIITDQDRAMKNAIEAVFPKARHRWCLWHIMKKVPEKLGRHSDYESIKILLHDAVYDSSSISDFMEKWEKIIESYELHDNDWLKGLFDERHRWTPVYVRDTFWAGMSTTQRSESMNSFFDGYVNSKTTLKQFVEQYDNALKDKIEKENLADFHSFNRIIACISFYGFESQFQKAFTNAKFKEFQAEVGAMMYCRASFERIEGLSSTFCVTESKKVFDKVKNIMFMVSFNEKDFEIHCTCCLFEFKGILCRHILCVLNLTGKTESVPSSYILPRWRKDIKRRHTLIKCSFDQLAENEELQRVSKACDAFYEVASLGIQTEDDLLKVMNWIKDLKIELTCKQSPPEVIERDSLVQKQRNKILDPKEARCKGRPPFKRKASKVDQVVKKKLVGKKTQKRNKKSNNYQSQEEGPSISKAQDYEDFSTSQSIDLNVIGTQESIQVNKILAPFNPNQKYIDDANQAPNYSQSINSNISYSELLQAQHHINDRPLS</sequence>
<evidence type="ECO:0000313" key="2">
    <source>
        <dbReference type="Proteomes" id="UP001177021"/>
    </source>
</evidence>
<protein>
    <submittedName>
        <fullName evidence="1">Uncharacterized protein</fullName>
    </submittedName>
</protein>
<keyword evidence="2" id="KW-1185">Reference proteome</keyword>
<evidence type="ECO:0000313" key="1">
    <source>
        <dbReference type="EMBL" id="CAJ2665418.1"/>
    </source>
</evidence>
<accession>A0ACB0LAM3</accession>
<organism evidence="1 2">
    <name type="scientific">Trifolium pratense</name>
    <name type="common">Red clover</name>
    <dbReference type="NCBI Taxonomy" id="57577"/>
    <lineage>
        <taxon>Eukaryota</taxon>
        <taxon>Viridiplantae</taxon>
        <taxon>Streptophyta</taxon>
        <taxon>Embryophyta</taxon>
        <taxon>Tracheophyta</taxon>
        <taxon>Spermatophyta</taxon>
        <taxon>Magnoliopsida</taxon>
        <taxon>eudicotyledons</taxon>
        <taxon>Gunneridae</taxon>
        <taxon>Pentapetalae</taxon>
        <taxon>rosids</taxon>
        <taxon>fabids</taxon>
        <taxon>Fabales</taxon>
        <taxon>Fabaceae</taxon>
        <taxon>Papilionoideae</taxon>
        <taxon>50 kb inversion clade</taxon>
        <taxon>NPAAA clade</taxon>
        <taxon>Hologalegina</taxon>
        <taxon>IRL clade</taxon>
        <taxon>Trifolieae</taxon>
        <taxon>Trifolium</taxon>
    </lineage>
</organism>
<name>A0ACB0LAM3_TRIPR</name>
<dbReference type="EMBL" id="CASHSV030000513">
    <property type="protein sequence ID" value="CAJ2665418.1"/>
    <property type="molecule type" value="Genomic_DNA"/>
</dbReference>
<dbReference type="Proteomes" id="UP001177021">
    <property type="component" value="Unassembled WGS sequence"/>
</dbReference>
<gene>
    <name evidence="1" type="ORF">MILVUS5_LOCUS30401</name>
</gene>